<evidence type="ECO:0000313" key="2">
    <source>
        <dbReference type="Proteomes" id="UP000720189"/>
    </source>
</evidence>
<dbReference type="OrthoDB" id="5406275at2759"/>
<dbReference type="PANTHER" id="PTHR33488">
    <property type="entry name" value="ZGC:162509"/>
    <property type="match status" value="1"/>
</dbReference>
<comment type="caution">
    <text evidence="1">The sequence shown here is derived from an EMBL/GenBank/DDBJ whole genome shotgun (WGS) entry which is preliminary data.</text>
</comment>
<sequence length="699" mass="77423">MALNQRQVEILTKREDFDVVNRLSGESKGCLSSNYRWENVLMPAPVALNALGACVVAIGSKKADTTFTPPQKGFLYLCDSAGRFKLENNLSKCVDLGRFVFLETEKQMGRMHMVSEKFYGTFHNIFETVSNPQGARMLLRREMESWNYASLDCLDSSKEIDGKFKDWMNHACELHRACVEAEPTSEDQQVLKDIELAVAVTSIDYKQQIATTQWEKSLEAATEAFKRASDGFPKDWDIVGRQVVEKLADSLTTAMNQTMPTPTASKPKDAGDPAYNQVVRDLIYWELLSTAFIGTNDGIAWDKAGQAATFAAKMLAHSQKAFGSLASGSEPSQQYKSALDSVCRIANGIVDELEQASKSMGYTAPNKDSETVRSWQRDFLGNYATVVTLNATAKSFLGSTANGSIVPSQRGNPDTEMAQVQAKTAQAQAVVESATTRLHTASEALAATRETYQNSTGILVEQQEKLNQVNAKLERLKNSSLEMHAIKAILVQAIATMLKIKTEIVNLVRFFNAISVVVRFVAEKYVNPYVDNIKAGNDGDRIGPYSMLDFQRSSVFNSTTIIRSYFSTFGDYASMWARISPMSLFPMLRLVDELSSFGGRGEDSRMTSRKANELQEFSKRAIDEILRRAKDGQPKTVRNMETRLSETNEKKQILPSVSPEIAKAIAFGAENSKRAAQQGIRTEADQSLLTKSLARGNGF</sequence>
<protein>
    <submittedName>
        <fullName evidence="1">Uncharacterized protein</fullName>
    </submittedName>
</protein>
<accession>A0A9P9G8D4</accession>
<gene>
    <name evidence="1" type="ORF">BKA55DRAFT_579664</name>
</gene>
<dbReference type="Proteomes" id="UP000720189">
    <property type="component" value="Unassembled WGS sequence"/>
</dbReference>
<dbReference type="RefSeq" id="XP_046044684.1">
    <property type="nucleotide sequence ID" value="XM_046193889.1"/>
</dbReference>
<dbReference type="AlphaFoldDB" id="A0A9P9G8D4"/>
<reference evidence="1" key="1">
    <citation type="journal article" date="2021" name="Nat. Commun.">
        <title>Genetic determinants of endophytism in the Arabidopsis root mycobiome.</title>
        <authorList>
            <person name="Mesny F."/>
            <person name="Miyauchi S."/>
            <person name="Thiergart T."/>
            <person name="Pickel B."/>
            <person name="Atanasova L."/>
            <person name="Karlsson M."/>
            <person name="Huettel B."/>
            <person name="Barry K.W."/>
            <person name="Haridas S."/>
            <person name="Chen C."/>
            <person name="Bauer D."/>
            <person name="Andreopoulos W."/>
            <person name="Pangilinan J."/>
            <person name="LaButti K."/>
            <person name="Riley R."/>
            <person name="Lipzen A."/>
            <person name="Clum A."/>
            <person name="Drula E."/>
            <person name="Henrissat B."/>
            <person name="Kohler A."/>
            <person name="Grigoriev I.V."/>
            <person name="Martin F.M."/>
            <person name="Hacquard S."/>
        </authorList>
    </citation>
    <scope>NUCLEOTIDE SEQUENCE</scope>
    <source>
        <strain evidence="1">MPI-CAGE-AT-0023</strain>
    </source>
</reference>
<keyword evidence="2" id="KW-1185">Reference proteome</keyword>
<name>A0A9P9G8D4_FUSRE</name>
<organism evidence="1 2">
    <name type="scientific">Fusarium redolens</name>
    <dbReference type="NCBI Taxonomy" id="48865"/>
    <lineage>
        <taxon>Eukaryota</taxon>
        <taxon>Fungi</taxon>
        <taxon>Dikarya</taxon>
        <taxon>Ascomycota</taxon>
        <taxon>Pezizomycotina</taxon>
        <taxon>Sordariomycetes</taxon>
        <taxon>Hypocreomycetidae</taxon>
        <taxon>Hypocreales</taxon>
        <taxon>Nectriaceae</taxon>
        <taxon>Fusarium</taxon>
        <taxon>Fusarium redolens species complex</taxon>
    </lineage>
</organism>
<dbReference type="GeneID" id="70223843"/>
<dbReference type="EMBL" id="JAGMUX010000017">
    <property type="protein sequence ID" value="KAH7234919.1"/>
    <property type="molecule type" value="Genomic_DNA"/>
</dbReference>
<evidence type="ECO:0000313" key="1">
    <source>
        <dbReference type="EMBL" id="KAH7234919.1"/>
    </source>
</evidence>
<dbReference type="PANTHER" id="PTHR33488:SF2">
    <property type="entry name" value="EARLY ENDOSOME ANTIGEN 1-LIKE"/>
    <property type="match status" value="1"/>
</dbReference>
<proteinExistence type="predicted"/>